<sequence length="218" mass="24850">MLPKVFFYVFLAVDALFILTVISVWIRRKPAGLKRVLFTSYCLLILGLTSYLIYNSFSGKFVHYHADYRVFACGEEIELVDPQGLSNKVGSSLLHEQNDGRIHIEGVIRDQQQITLKEFFKVTGGELTDQNLIVVTNDPPGQVKTYEKCNGKEGRLQVFVYKMIDGIFSQTKISNPTQYIPSPFSEVPPGDCIIVEFADLKDKTDKICESYRVYQEKD</sequence>
<evidence type="ECO:0000256" key="1">
    <source>
        <dbReference type="SAM" id="Phobius"/>
    </source>
</evidence>
<evidence type="ECO:0000313" key="2">
    <source>
        <dbReference type="EMBL" id="OGE65147.1"/>
    </source>
</evidence>
<protein>
    <submittedName>
        <fullName evidence="2">Uncharacterized protein</fullName>
    </submittedName>
</protein>
<dbReference type="Proteomes" id="UP000178017">
    <property type="component" value="Unassembled WGS sequence"/>
</dbReference>
<organism evidence="2 3">
    <name type="scientific">Candidatus Daviesbacteria bacterium RIFCSPLOWO2_01_FULL_40_24</name>
    <dbReference type="NCBI Taxonomy" id="1797787"/>
    <lineage>
        <taxon>Bacteria</taxon>
        <taxon>Candidatus Daviesiibacteriota</taxon>
    </lineage>
</organism>
<feature type="transmembrane region" description="Helical" evidence="1">
    <location>
        <begin position="38"/>
        <end position="54"/>
    </location>
</feature>
<comment type="caution">
    <text evidence="2">The sequence shown here is derived from an EMBL/GenBank/DDBJ whole genome shotgun (WGS) entry which is preliminary data.</text>
</comment>
<dbReference type="EMBL" id="MFDO01000023">
    <property type="protein sequence ID" value="OGE65147.1"/>
    <property type="molecule type" value="Genomic_DNA"/>
</dbReference>
<accession>A0A1F5MID5</accession>
<name>A0A1F5MID5_9BACT</name>
<feature type="transmembrane region" description="Helical" evidence="1">
    <location>
        <begin position="6"/>
        <end position="26"/>
    </location>
</feature>
<gene>
    <name evidence="2" type="ORF">A3B49_01280</name>
</gene>
<dbReference type="AlphaFoldDB" id="A0A1F5MID5"/>
<keyword evidence="1" id="KW-1133">Transmembrane helix</keyword>
<keyword evidence="1" id="KW-0472">Membrane</keyword>
<reference evidence="2 3" key="1">
    <citation type="journal article" date="2016" name="Nat. Commun.">
        <title>Thousands of microbial genomes shed light on interconnected biogeochemical processes in an aquifer system.</title>
        <authorList>
            <person name="Anantharaman K."/>
            <person name="Brown C.T."/>
            <person name="Hug L.A."/>
            <person name="Sharon I."/>
            <person name="Castelle C.J."/>
            <person name="Probst A.J."/>
            <person name="Thomas B.C."/>
            <person name="Singh A."/>
            <person name="Wilkins M.J."/>
            <person name="Karaoz U."/>
            <person name="Brodie E.L."/>
            <person name="Williams K.H."/>
            <person name="Hubbard S.S."/>
            <person name="Banfield J.F."/>
        </authorList>
    </citation>
    <scope>NUCLEOTIDE SEQUENCE [LARGE SCALE GENOMIC DNA]</scope>
</reference>
<proteinExistence type="predicted"/>
<keyword evidence="1" id="KW-0812">Transmembrane</keyword>
<evidence type="ECO:0000313" key="3">
    <source>
        <dbReference type="Proteomes" id="UP000178017"/>
    </source>
</evidence>